<dbReference type="SMART" id="SM00862">
    <property type="entry name" value="Trans_reg_C"/>
    <property type="match status" value="1"/>
</dbReference>
<dbReference type="InterPro" id="IPR001867">
    <property type="entry name" value="OmpR/PhoB-type_DNA-bd"/>
</dbReference>
<dbReference type="EMBL" id="JACWZY010000048">
    <property type="protein sequence ID" value="MBD2705218.1"/>
    <property type="molecule type" value="Genomic_DNA"/>
</dbReference>
<feature type="transmembrane region" description="Helical" evidence="3">
    <location>
        <begin position="160"/>
        <end position="178"/>
    </location>
</feature>
<evidence type="ECO:0000259" key="4">
    <source>
        <dbReference type="PROSITE" id="PS51755"/>
    </source>
</evidence>
<dbReference type="RefSeq" id="WP_190892437.1">
    <property type="nucleotide sequence ID" value="NZ_JACWZY010000048.1"/>
</dbReference>
<sequence length="303" mass="33671">MGKIIVLFGIISIGLASGFATYVGGPTNSSTEQADFSRRVNLALRRTVDHLLRQAGDATSRIEPVSQQNANTFIVRLNRSFDYDQLPQTLKESFQQHNIRADYDVAVLDCADGQILLGYSILDVAKPNEIACVGRVRKKGCYNLQVTFYQPEPQNTTSTMSWMLVLGTLLTGMGYVVWQKTRRSSPPAPTTDTLPASPELIRIGQSAFDPATLTLQSGSNSQTLTYREAKLLRFFVSQPNQVIERDAILKAVWEDEGIIVGRSVDVFVSRLRKLFQDDPTVRLIAVHGVGYRLEIRTQDVSVS</sequence>
<keyword evidence="3" id="KW-0472">Membrane</keyword>
<keyword evidence="6" id="KW-1185">Reference proteome</keyword>
<keyword evidence="1 2" id="KW-0238">DNA-binding</keyword>
<evidence type="ECO:0000256" key="1">
    <source>
        <dbReference type="ARBA" id="ARBA00023125"/>
    </source>
</evidence>
<dbReference type="PROSITE" id="PS51755">
    <property type="entry name" value="OMPR_PHOB"/>
    <property type="match status" value="1"/>
</dbReference>
<keyword evidence="3" id="KW-0812">Transmembrane</keyword>
<reference evidence="5" key="1">
    <citation type="submission" date="2020-09" db="EMBL/GenBank/DDBJ databases">
        <authorList>
            <person name="Kim M.K."/>
        </authorList>
    </citation>
    <scope>NUCLEOTIDE SEQUENCE</scope>
    <source>
        <strain evidence="5">BT702</strain>
    </source>
</reference>
<proteinExistence type="predicted"/>
<gene>
    <name evidence="5" type="ORF">IC229_31645</name>
</gene>
<dbReference type="GO" id="GO:0006355">
    <property type="term" value="P:regulation of DNA-templated transcription"/>
    <property type="evidence" value="ECO:0007669"/>
    <property type="project" value="InterPro"/>
</dbReference>
<dbReference type="Pfam" id="PF00486">
    <property type="entry name" value="Trans_reg_C"/>
    <property type="match status" value="1"/>
</dbReference>
<dbReference type="SUPFAM" id="SSF46894">
    <property type="entry name" value="C-terminal effector domain of the bipartite response regulators"/>
    <property type="match status" value="1"/>
</dbReference>
<dbReference type="Proteomes" id="UP000598820">
    <property type="component" value="Unassembled WGS sequence"/>
</dbReference>
<dbReference type="InterPro" id="IPR016032">
    <property type="entry name" value="Sig_transdc_resp-reg_C-effctor"/>
</dbReference>
<organism evidence="5 6">
    <name type="scientific">Spirosoma profusum</name>
    <dbReference type="NCBI Taxonomy" id="2771354"/>
    <lineage>
        <taxon>Bacteria</taxon>
        <taxon>Pseudomonadati</taxon>
        <taxon>Bacteroidota</taxon>
        <taxon>Cytophagia</taxon>
        <taxon>Cytophagales</taxon>
        <taxon>Cytophagaceae</taxon>
        <taxon>Spirosoma</taxon>
    </lineage>
</organism>
<comment type="caution">
    <text evidence="5">The sequence shown here is derived from an EMBL/GenBank/DDBJ whole genome shotgun (WGS) entry which is preliminary data.</text>
</comment>
<keyword evidence="3" id="KW-1133">Transmembrane helix</keyword>
<feature type="DNA-binding region" description="OmpR/PhoB-type" evidence="2">
    <location>
        <begin position="198"/>
        <end position="295"/>
    </location>
</feature>
<accession>A0A927GA80</accession>
<evidence type="ECO:0000313" key="6">
    <source>
        <dbReference type="Proteomes" id="UP000598820"/>
    </source>
</evidence>
<evidence type="ECO:0000256" key="3">
    <source>
        <dbReference type="SAM" id="Phobius"/>
    </source>
</evidence>
<dbReference type="InterPro" id="IPR036388">
    <property type="entry name" value="WH-like_DNA-bd_sf"/>
</dbReference>
<feature type="domain" description="OmpR/PhoB-type" evidence="4">
    <location>
        <begin position="198"/>
        <end position="295"/>
    </location>
</feature>
<protein>
    <submittedName>
        <fullName evidence="5">Winged helix-turn-helix transcriptional regulator</fullName>
    </submittedName>
</protein>
<evidence type="ECO:0000256" key="2">
    <source>
        <dbReference type="PROSITE-ProRule" id="PRU01091"/>
    </source>
</evidence>
<dbReference type="Gene3D" id="1.10.10.10">
    <property type="entry name" value="Winged helix-like DNA-binding domain superfamily/Winged helix DNA-binding domain"/>
    <property type="match status" value="1"/>
</dbReference>
<dbReference type="AlphaFoldDB" id="A0A927GA80"/>
<evidence type="ECO:0000313" key="5">
    <source>
        <dbReference type="EMBL" id="MBD2705218.1"/>
    </source>
</evidence>
<dbReference type="GO" id="GO:0003677">
    <property type="term" value="F:DNA binding"/>
    <property type="evidence" value="ECO:0007669"/>
    <property type="project" value="UniProtKB-UniRule"/>
</dbReference>
<name>A0A927GA80_9BACT</name>
<dbReference type="GO" id="GO:0000160">
    <property type="term" value="P:phosphorelay signal transduction system"/>
    <property type="evidence" value="ECO:0007669"/>
    <property type="project" value="InterPro"/>
</dbReference>
<dbReference type="CDD" id="cd00383">
    <property type="entry name" value="trans_reg_C"/>
    <property type="match status" value="1"/>
</dbReference>